<accession>A0A0W0YPA7</accession>
<proteinExistence type="predicted"/>
<evidence type="ECO:0000313" key="2">
    <source>
        <dbReference type="Proteomes" id="UP000054621"/>
    </source>
</evidence>
<protein>
    <submittedName>
        <fullName evidence="1">Uncharacterized protein</fullName>
    </submittedName>
</protein>
<comment type="caution">
    <text evidence="1">The sequence shown here is derived from an EMBL/GenBank/DDBJ whole genome shotgun (WGS) entry which is preliminary data.</text>
</comment>
<dbReference type="RefSeq" id="WP_027272058.1">
    <property type="nucleotide sequence ID" value="NZ_CAAAJE010000022.1"/>
</dbReference>
<dbReference type="Proteomes" id="UP000054621">
    <property type="component" value="Unassembled WGS sequence"/>
</dbReference>
<dbReference type="PATRIC" id="fig|28087.4.peg.1406"/>
<dbReference type="AlphaFoldDB" id="A0A0W0YPA7"/>
<sequence>MYEGQDDQIHKACLKLHAFMVQTNTQLKHFETFFSLEQQSKEVLDKLDLEFQHEIKGTLQSGDILQPSNEKEEKIIPGLHDNESIGDKIYFWFKNKLTKHAQSALMVFDKDDDNAMHYSHVVDSYQHNRVELHHFLYSDVYRVKKELFKDKRIRNPEKNEDALNEYRNIHENLYALSKEQYSAQQVRLENNTLRKILSGLVNLLYRVFSFIGNWVARDTSPDDAIRSVLTAPPPTHFSSQTPPPKPTKMFCSEFVANTLNIAASQSFALFDEWKIKRRAHYVPPEALAEHLEKEDSVEHVTQEKLNIPLTRMFY</sequence>
<dbReference type="OrthoDB" id="9902619at2"/>
<evidence type="ECO:0000313" key="1">
    <source>
        <dbReference type="EMBL" id="KTD58711.1"/>
    </source>
</evidence>
<dbReference type="EMBL" id="LNYV01000013">
    <property type="protein sequence ID" value="KTD58711.1"/>
    <property type="molecule type" value="Genomic_DNA"/>
</dbReference>
<gene>
    <name evidence="1" type="ORF">Lsai_1318</name>
</gene>
<reference evidence="1 2" key="1">
    <citation type="submission" date="2015-11" db="EMBL/GenBank/DDBJ databases">
        <title>Genomic analysis of 38 Legionella species identifies large and diverse effector repertoires.</title>
        <authorList>
            <person name="Burstein D."/>
            <person name="Amaro F."/>
            <person name="Zusman T."/>
            <person name="Lifshitz Z."/>
            <person name="Cohen O."/>
            <person name="Gilbert J.A."/>
            <person name="Pupko T."/>
            <person name="Shuman H.A."/>
            <person name="Segal G."/>
        </authorList>
    </citation>
    <scope>NUCLEOTIDE SEQUENCE [LARGE SCALE GENOMIC DNA]</scope>
    <source>
        <strain evidence="1 2">Mt.St.Helens-4</strain>
    </source>
</reference>
<name>A0A0W0YPA7_9GAMM</name>
<organism evidence="1 2">
    <name type="scientific">Legionella sainthelensi</name>
    <dbReference type="NCBI Taxonomy" id="28087"/>
    <lineage>
        <taxon>Bacteria</taxon>
        <taxon>Pseudomonadati</taxon>
        <taxon>Pseudomonadota</taxon>
        <taxon>Gammaproteobacteria</taxon>
        <taxon>Legionellales</taxon>
        <taxon>Legionellaceae</taxon>
        <taxon>Legionella</taxon>
    </lineage>
</organism>